<feature type="compositionally biased region" description="Polar residues" evidence="4">
    <location>
        <begin position="137"/>
        <end position="148"/>
    </location>
</feature>
<accession>A0ABQ9MWP2</accession>
<dbReference type="SMART" id="SM00526">
    <property type="entry name" value="H15"/>
    <property type="match status" value="1"/>
</dbReference>
<feature type="region of interest" description="Disordered" evidence="4">
    <location>
        <begin position="258"/>
        <end position="307"/>
    </location>
</feature>
<comment type="subcellular location">
    <subcellularLocation>
        <location evidence="1">Nucleus</location>
    </subcellularLocation>
</comment>
<evidence type="ECO:0000256" key="4">
    <source>
        <dbReference type="SAM" id="MobiDB-lite"/>
    </source>
</evidence>
<sequence length="456" mass="47741">MDPPPPQPTFPPLPTATFTTVPGDFSTITTETATKSSGAGLSVEVPNNNHIAHAANATPTLTQSFNHPSYADMIFAAITALKERDGSSKRAIAKYIEKAYTGLPPTHSALLTHHLKRLKSSGLLVMAKKSYMLPRSDASNDIQSQSEPNPVAGSGASSLTGPKRGRGRPPKPKSISISLIDSIAGAVQPIEQPNYPANTPSPVMVPLGLSLSIQPNVPAPPPSIQSNVAAAPSIQPNLAEYPPNAAAAAQLQADAVKRGPGRPKKVAGQGTPLVAKGRGRPPKIMSIGAKKSPGRPKKPKSVAANGVKKAPKRLPMSVVVPYATGAAVLNVPRPRGRPKKPPVLAAAGGVVVVPTKRPGRPPKVGGVVKPNKRPGRPVGRPKKNASHQQAEAYGDLKRKFEFFQSRVKQAVGVLKPQVTSETANSAVVAIQELEGLASMDINVPLRKEAQPPHIQN</sequence>
<evidence type="ECO:0000313" key="7">
    <source>
        <dbReference type="Proteomes" id="UP001174677"/>
    </source>
</evidence>
<dbReference type="PROSITE" id="PS51504">
    <property type="entry name" value="H15"/>
    <property type="match status" value="1"/>
</dbReference>
<dbReference type="SMART" id="SM00384">
    <property type="entry name" value="AT_hook"/>
    <property type="match status" value="6"/>
</dbReference>
<keyword evidence="7" id="KW-1185">Reference proteome</keyword>
<dbReference type="PANTHER" id="PTHR11467">
    <property type="entry name" value="HISTONE H1"/>
    <property type="match status" value="1"/>
</dbReference>
<dbReference type="InterPro" id="IPR005818">
    <property type="entry name" value="Histone_H1/H5_H15"/>
</dbReference>
<name>A0ABQ9MWP2_HEVBR</name>
<dbReference type="Pfam" id="PF00538">
    <property type="entry name" value="Linker_histone"/>
    <property type="match status" value="1"/>
</dbReference>
<reference evidence="6" key="1">
    <citation type="journal article" date="2023" name="Plant Biotechnol. J.">
        <title>Chromosome-level wild Hevea brasiliensis genome provides new tools for genomic-assisted breeding and valuable loci to elevate rubber yield.</title>
        <authorList>
            <person name="Cheng H."/>
            <person name="Song X."/>
            <person name="Hu Y."/>
            <person name="Wu T."/>
            <person name="Yang Q."/>
            <person name="An Z."/>
            <person name="Feng S."/>
            <person name="Deng Z."/>
            <person name="Wu W."/>
            <person name="Zeng X."/>
            <person name="Tu M."/>
            <person name="Wang X."/>
            <person name="Huang H."/>
        </authorList>
    </citation>
    <scope>NUCLEOTIDE SEQUENCE</scope>
    <source>
        <strain evidence="6">MT/VB/25A 57/8</strain>
    </source>
</reference>
<feature type="domain" description="H15" evidence="5">
    <location>
        <begin position="66"/>
        <end position="135"/>
    </location>
</feature>
<gene>
    <name evidence="6" type="ORF">P3X46_004418</name>
</gene>
<dbReference type="InterPro" id="IPR036390">
    <property type="entry name" value="WH_DNA-bd_sf"/>
</dbReference>
<evidence type="ECO:0000256" key="1">
    <source>
        <dbReference type="ARBA" id="ARBA00004123"/>
    </source>
</evidence>
<keyword evidence="3" id="KW-0539">Nucleus</keyword>
<dbReference type="Gene3D" id="1.10.10.10">
    <property type="entry name" value="Winged helix-like DNA-binding domain superfamily/Winged helix DNA-binding domain"/>
    <property type="match status" value="1"/>
</dbReference>
<organism evidence="6 7">
    <name type="scientific">Hevea brasiliensis</name>
    <name type="common">Para rubber tree</name>
    <name type="synonym">Siphonia brasiliensis</name>
    <dbReference type="NCBI Taxonomy" id="3981"/>
    <lineage>
        <taxon>Eukaryota</taxon>
        <taxon>Viridiplantae</taxon>
        <taxon>Streptophyta</taxon>
        <taxon>Embryophyta</taxon>
        <taxon>Tracheophyta</taxon>
        <taxon>Spermatophyta</taxon>
        <taxon>Magnoliopsida</taxon>
        <taxon>eudicotyledons</taxon>
        <taxon>Gunneridae</taxon>
        <taxon>Pentapetalae</taxon>
        <taxon>rosids</taxon>
        <taxon>fabids</taxon>
        <taxon>Malpighiales</taxon>
        <taxon>Euphorbiaceae</taxon>
        <taxon>Crotonoideae</taxon>
        <taxon>Micrandreae</taxon>
        <taxon>Hevea</taxon>
    </lineage>
</organism>
<dbReference type="InterPro" id="IPR017956">
    <property type="entry name" value="AT_hook_DNA-bd_motif"/>
</dbReference>
<protein>
    <recommendedName>
        <fullName evidence="5">H15 domain-containing protein</fullName>
    </recommendedName>
</protein>
<feature type="compositionally biased region" description="Basic residues" evidence="4">
    <location>
        <begin position="370"/>
        <end position="385"/>
    </location>
</feature>
<feature type="region of interest" description="Disordered" evidence="4">
    <location>
        <begin position="136"/>
        <end position="174"/>
    </location>
</feature>
<evidence type="ECO:0000259" key="5">
    <source>
        <dbReference type="PROSITE" id="PS51504"/>
    </source>
</evidence>
<comment type="caution">
    <text evidence="6">The sequence shown here is derived from an EMBL/GenBank/DDBJ whole genome shotgun (WGS) entry which is preliminary data.</text>
</comment>
<evidence type="ECO:0000256" key="3">
    <source>
        <dbReference type="ARBA" id="ARBA00023242"/>
    </source>
</evidence>
<dbReference type="SUPFAM" id="SSF46785">
    <property type="entry name" value="Winged helix' DNA-binding domain"/>
    <property type="match status" value="1"/>
</dbReference>
<dbReference type="InterPro" id="IPR036388">
    <property type="entry name" value="WH-like_DNA-bd_sf"/>
</dbReference>
<proteinExistence type="predicted"/>
<keyword evidence="2" id="KW-0238">DNA-binding</keyword>
<dbReference type="PANTHER" id="PTHR11467:SF29">
    <property type="entry name" value="OS03G0711600 PROTEIN"/>
    <property type="match status" value="1"/>
</dbReference>
<evidence type="ECO:0000313" key="6">
    <source>
        <dbReference type="EMBL" id="KAJ9184717.1"/>
    </source>
</evidence>
<dbReference type="EMBL" id="JARPOI010000003">
    <property type="protein sequence ID" value="KAJ9184717.1"/>
    <property type="molecule type" value="Genomic_DNA"/>
</dbReference>
<dbReference type="CDD" id="cd00073">
    <property type="entry name" value="H15"/>
    <property type="match status" value="1"/>
</dbReference>
<dbReference type="PRINTS" id="PR00929">
    <property type="entry name" value="ATHOOK"/>
</dbReference>
<dbReference type="Proteomes" id="UP001174677">
    <property type="component" value="Chromosome 3"/>
</dbReference>
<evidence type="ECO:0000256" key="2">
    <source>
        <dbReference type="ARBA" id="ARBA00023125"/>
    </source>
</evidence>
<feature type="region of interest" description="Disordered" evidence="4">
    <location>
        <begin position="354"/>
        <end position="388"/>
    </location>
</feature>